<gene>
    <name evidence="2" type="ORF">JGI23_01430</name>
</gene>
<dbReference type="OrthoDB" id="9805862at2"/>
<dbReference type="Pfam" id="PF12679">
    <property type="entry name" value="ABC2_membrane_2"/>
    <property type="match status" value="1"/>
</dbReference>
<keyword evidence="1" id="KW-0472">Membrane</keyword>
<dbReference type="RefSeq" id="WP_092350335.1">
    <property type="nucleotide sequence ID" value="NZ_CZVW01000015.1"/>
</dbReference>
<evidence type="ECO:0000313" key="2">
    <source>
        <dbReference type="EMBL" id="CUT03225.1"/>
    </source>
</evidence>
<dbReference type="AlphaFoldDB" id="A0A0P1NVN2"/>
<dbReference type="GO" id="GO:0005886">
    <property type="term" value="C:plasma membrane"/>
    <property type="evidence" value="ECO:0007669"/>
    <property type="project" value="UniProtKB-SubCell"/>
</dbReference>
<organism evidence="2 3">
    <name type="scientific">Candidatus Chryseopegocella kryptomonas</name>
    <dbReference type="NCBI Taxonomy" id="1633643"/>
    <lineage>
        <taxon>Bacteria</taxon>
        <taxon>Pseudomonadati</taxon>
        <taxon>Candidatus Kryptoniota</taxon>
        <taxon>Candidatus Chryseopegocella</taxon>
    </lineage>
</organism>
<feature type="transmembrane region" description="Helical" evidence="1">
    <location>
        <begin position="181"/>
        <end position="202"/>
    </location>
</feature>
<dbReference type="GO" id="GO:0140359">
    <property type="term" value="F:ABC-type transporter activity"/>
    <property type="evidence" value="ECO:0007669"/>
    <property type="project" value="InterPro"/>
</dbReference>
<feature type="transmembrane region" description="Helical" evidence="1">
    <location>
        <begin position="30"/>
        <end position="49"/>
    </location>
</feature>
<feature type="transmembrane region" description="Helical" evidence="1">
    <location>
        <begin position="111"/>
        <end position="133"/>
    </location>
</feature>
<feature type="transmembrane region" description="Helical" evidence="1">
    <location>
        <begin position="145"/>
        <end position="169"/>
    </location>
</feature>
<dbReference type="PANTHER" id="PTHR43471:SF1">
    <property type="entry name" value="ABC TRANSPORTER PERMEASE PROTEIN NOSY-RELATED"/>
    <property type="match status" value="1"/>
</dbReference>
<keyword evidence="3" id="KW-1185">Reference proteome</keyword>
<protein>
    <submittedName>
        <fullName evidence="2">Cu-processing system permease protein</fullName>
    </submittedName>
</protein>
<evidence type="ECO:0000256" key="1">
    <source>
        <dbReference type="SAM" id="Phobius"/>
    </source>
</evidence>
<evidence type="ECO:0000313" key="3">
    <source>
        <dbReference type="Proteomes" id="UP000199197"/>
    </source>
</evidence>
<dbReference type="EMBL" id="CZVW01000015">
    <property type="protein sequence ID" value="CUT03225.1"/>
    <property type="molecule type" value="Genomic_DNA"/>
</dbReference>
<reference evidence="3" key="1">
    <citation type="submission" date="2015-11" db="EMBL/GenBank/DDBJ databases">
        <authorList>
            <person name="Varghese N."/>
        </authorList>
    </citation>
    <scope>NUCLEOTIDE SEQUENCE [LARGE SCALE GENOMIC DNA]</scope>
    <source>
        <strain evidence="3">JGI-23</strain>
    </source>
</reference>
<keyword evidence="1" id="KW-0812">Transmembrane</keyword>
<keyword evidence="1" id="KW-1133">Transmembrane helix</keyword>
<dbReference type="PANTHER" id="PTHR43471">
    <property type="entry name" value="ABC TRANSPORTER PERMEASE"/>
    <property type="match status" value="1"/>
</dbReference>
<dbReference type="Proteomes" id="UP000199197">
    <property type="component" value="Unassembled WGS sequence"/>
</dbReference>
<proteinExistence type="predicted"/>
<name>A0A0P1NVN2_9BACT</name>
<feature type="transmembrane region" description="Helical" evidence="1">
    <location>
        <begin position="255"/>
        <end position="277"/>
    </location>
</feature>
<feature type="transmembrane region" description="Helical" evidence="1">
    <location>
        <begin position="69"/>
        <end position="90"/>
    </location>
</feature>
<sequence length="283" mass="30849">MKNFALSGNAILTVAETEVITSVRNKWTHIFTAIFTILVLGISYFGLTASGYTGSMQDFSRTTLSLLNLILYIIPLVSLVIGVMSFSGDGRLNEILYSQPLNRWEIQAGKLLGLLIVIFSATALGFGISGFIILMRVGAEGVFKYLVFVLLSNLLGFVFIGISAFVCAIAKQRARAFGISILVWFLFLIFYDLVIIGATTFLKGKVAATFAMVSLLGNPVDIVRVLSLITLNSPEIFGPAGAAFLKFMGGSLQTYVILIADLIFWFIATTFLSIKIFSKQDIS</sequence>
<accession>A0A0P1NVN2</accession>